<keyword evidence="2" id="KW-1185">Reference proteome</keyword>
<protein>
    <submittedName>
        <fullName evidence="1">Group III truncated hemoglobin</fullName>
    </submittedName>
</protein>
<dbReference type="RefSeq" id="WP_379660785.1">
    <property type="nucleotide sequence ID" value="NZ_JBHUDG010000001.1"/>
</dbReference>
<dbReference type="Gene3D" id="1.10.490.10">
    <property type="entry name" value="Globins"/>
    <property type="match status" value="1"/>
</dbReference>
<comment type="caution">
    <text evidence="1">The sequence shown here is derived from an EMBL/GenBank/DDBJ whole genome shotgun (WGS) entry which is preliminary data.</text>
</comment>
<evidence type="ECO:0000313" key="1">
    <source>
        <dbReference type="EMBL" id="MFD1628398.1"/>
    </source>
</evidence>
<gene>
    <name evidence="1" type="ORF">ACFSAH_00840</name>
</gene>
<reference evidence="2" key="1">
    <citation type="journal article" date="2019" name="Int. J. Syst. Evol. Microbiol.">
        <title>The Global Catalogue of Microorganisms (GCM) 10K type strain sequencing project: providing services to taxonomists for standard genome sequencing and annotation.</title>
        <authorList>
            <consortium name="The Broad Institute Genomics Platform"/>
            <consortium name="The Broad Institute Genome Sequencing Center for Infectious Disease"/>
            <person name="Wu L."/>
            <person name="Ma J."/>
        </authorList>
    </citation>
    <scope>NUCLEOTIDE SEQUENCE [LARGE SCALE GENOMIC DNA]</scope>
    <source>
        <strain evidence="2">CCUG 53762</strain>
    </source>
</reference>
<dbReference type="Proteomes" id="UP001597118">
    <property type="component" value="Unassembled WGS sequence"/>
</dbReference>
<sequence>MKNKIETMDDIKLLVDTFYEKVGADKILGPIFNDIAHVNWDNHLPVMYKFWASTLLGEMGYKGNPMDAHFKLNEKQKLLDTDFNIWKQLFIETVDELFEGEIADTAKRRAVSIADLMFFKIQNYEQSAGINIGKIRK</sequence>
<accession>A0ABW4I7Y5</accession>
<dbReference type="InterPro" id="IPR009050">
    <property type="entry name" value="Globin-like_sf"/>
</dbReference>
<name>A0ABW4I7Y5_9SPHI</name>
<dbReference type="InterPro" id="IPR012292">
    <property type="entry name" value="Globin/Proto"/>
</dbReference>
<evidence type="ECO:0000313" key="2">
    <source>
        <dbReference type="Proteomes" id="UP001597118"/>
    </source>
</evidence>
<proteinExistence type="predicted"/>
<dbReference type="SUPFAM" id="SSF46458">
    <property type="entry name" value="Globin-like"/>
    <property type="match status" value="1"/>
</dbReference>
<dbReference type="EMBL" id="JBHUDG010000001">
    <property type="protein sequence ID" value="MFD1628398.1"/>
    <property type="molecule type" value="Genomic_DNA"/>
</dbReference>
<dbReference type="CDD" id="cd08916">
    <property type="entry name" value="TrHb3_P"/>
    <property type="match status" value="1"/>
</dbReference>
<organism evidence="1 2">
    <name type="scientific">Pseudopedobacter beijingensis</name>
    <dbReference type="NCBI Taxonomy" id="1207056"/>
    <lineage>
        <taxon>Bacteria</taxon>
        <taxon>Pseudomonadati</taxon>
        <taxon>Bacteroidota</taxon>
        <taxon>Sphingobacteriia</taxon>
        <taxon>Sphingobacteriales</taxon>
        <taxon>Sphingobacteriaceae</taxon>
        <taxon>Pseudopedobacter</taxon>
    </lineage>
</organism>